<dbReference type="Pfam" id="PF18052">
    <property type="entry name" value="Rx_N"/>
    <property type="match status" value="1"/>
</dbReference>
<dbReference type="Proteomes" id="UP001652660">
    <property type="component" value="Chromosome 2c"/>
</dbReference>
<dbReference type="RefSeq" id="XP_071931823.1">
    <property type="nucleotide sequence ID" value="XM_072075722.1"/>
</dbReference>
<feature type="domain" description="NB-ARC" evidence="8">
    <location>
        <begin position="170"/>
        <end position="345"/>
    </location>
</feature>
<evidence type="ECO:0000313" key="22">
    <source>
        <dbReference type="RefSeq" id="XP_071931824.1"/>
    </source>
</evidence>
<keyword evidence="6" id="KW-0067">ATP-binding</keyword>
<evidence type="ECO:0000259" key="8">
    <source>
        <dbReference type="Pfam" id="PF00931"/>
    </source>
</evidence>
<evidence type="ECO:0000313" key="19">
    <source>
        <dbReference type="RefSeq" id="XP_071931820.1"/>
    </source>
</evidence>
<evidence type="ECO:0000256" key="4">
    <source>
        <dbReference type="ARBA" id="ARBA00022741"/>
    </source>
</evidence>
<dbReference type="RefSeq" id="XP_071931820.1">
    <property type="nucleotide sequence ID" value="XM_072075719.1"/>
</dbReference>
<evidence type="ECO:0000313" key="29">
    <source>
        <dbReference type="RefSeq" id="XP_071931831.1"/>
    </source>
</evidence>
<evidence type="ECO:0000313" key="12">
    <source>
        <dbReference type="Proteomes" id="UP001652660"/>
    </source>
</evidence>
<evidence type="ECO:0000256" key="5">
    <source>
        <dbReference type="ARBA" id="ARBA00022821"/>
    </source>
</evidence>
<name>A0ABM4WJ63_COFAR</name>
<evidence type="ECO:0000313" key="17">
    <source>
        <dbReference type="RefSeq" id="XP_071931818.1"/>
    </source>
</evidence>
<accession>A0ABM4WJ63</accession>
<dbReference type="InterPro" id="IPR003591">
    <property type="entry name" value="Leu-rich_rpt_typical-subtyp"/>
</dbReference>
<dbReference type="Gene3D" id="1.20.5.4130">
    <property type="match status" value="1"/>
</dbReference>
<dbReference type="RefSeq" id="XP_071931825.1">
    <property type="nucleotide sequence ID" value="XM_072075724.1"/>
</dbReference>
<evidence type="ECO:0000256" key="3">
    <source>
        <dbReference type="ARBA" id="ARBA00022737"/>
    </source>
</evidence>
<dbReference type="RefSeq" id="XP_071931832.1">
    <property type="nucleotide sequence ID" value="XM_072075731.1"/>
</dbReference>
<evidence type="ECO:0000313" key="21">
    <source>
        <dbReference type="RefSeq" id="XP_071931823.1"/>
    </source>
</evidence>
<dbReference type="InterPro" id="IPR058922">
    <property type="entry name" value="WHD_DRP"/>
</dbReference>
<sequence>MAAALVGGSFLSAFLQVLFDRMATPEFVNLFRNQKANDDLLKKLKSELRTVGAVLDDAENKEIRNQYVKEWLEELHDTFYQAEDLVDRISTEALRIKVETEYQSSTSTCTYSGDEFLSRIKPEIETIVARLEGYNKQIIPLGLQVLHSRIKSHHKFETSLVDETTFIGRDADKEKIIQMLCFEDADRDNITVIPIVGLAGLGKTTLARMVYEDSKVELSFPTRAWVCVSEEYDATRITKEILREFRISFGESDNLLSLQVKLRGGLTEKKFLLVLDDVWNSNYNQWDNLRSPFKGGSRGSKIIVTTRNQQVARMMAKERSIHHLDSMLEEDCRSLFKKHAFENRDGNENAELEEIGNKIVTKCRGLPLAVKTVAGILRSKTTPEEWKEILVSEEWTQMDIPDGPLPALRLSYIHLPSHLKRCFAYCAVFPRDYQIRKEEIIQLWQANDLLGYPGENKRIKNEGEKCFHELRMRSLFHQSIDHTFSMHDLVNDLACFIFGKYCLRLEDHQEGNATISGARHFSYHRSWYDTFHKFNLLSQTKNIRTFLPLRTAPMIRLSNKFLEDALPQFMSLRFLSLSYYENIVKLPNSYSGFKQLRFLNLSSTKIKELPEWICSFYNLQTLLLSYCRELEELPENLGKLINLCCLDISGTPLKKMPPQIGRLINLQVLTAFVIGKDSGSVIEELGKLPMLRGKLILSGLENVCSGRDASMANLKGKKHLDELTLEWNGAINDSQAVRDVLDNLQPHSSIKHLKIIGYGGTTFPDWLGNSSLSSLESLSLSRCKYCHSLPSLGQLLSLQSLEIVGMSCISDLTQDFYGDVSATKPFPFLKQLTIEELPEWERWKIPECEVFNRLEELSIIDCPKLIGELPRQLASLQSIEISGCGNLVRPNGQLSILNGENQQNFSSLRRLKISELENLKELPLQLNQLSRLEELNISALKNLEELPLQLNQLSRLEVLTVDDCGSLSPSHVSRPPASLKSLRYKGRCNLELESSSGEGGGALENLTLLNCDSVNVKVEWLASFPMLKFVAIYKCKSVEMLSVPAALALGIGKQSGMTTTTTTTTSTSSVMTSLQSLSFSGCDDLILSFPAPSLASLHICDCKKLTPLPQRMESLLPSLQSLRLSNCPEIECFPEGSLPSTLQSLYIYDCKKLMSRRREWGLEKLPSLMNLNIWGPCDEVESFPEEDWLLPCTLQYLYLDSFQNLKVLNYSALRHLTSLQNLHISDCPRLQSLPEEGLPASLTRLHITNCPLLKPRLEWERGQDWHKVAHIPCVTVDEQPIP</sequence>
<evidence type="ECO:0000259" key="10">
    <source>
        <dbReference type="Pfam" id="PF23559"/>
    </source>
</evidence>
<dbReference type="SMART" id="SM00369">
    <property type="entry name" value="LRR_TYP"/>
    <property type="match status" value="5"/>
</dbReference>
<dbReference type="Gene3D" id="3.40.50.300">
    <property type="entry name" value="P-loop containing nucleotide triphosphate hydrolases"/>
    <property type="match status" value="1"/>
</dbReference>
<protein>
    <submittedName>
        <fullName evidence="13 14">Disease resistance RPP13-like protein 1</fullName>
    </submittedName>
</protein>
<keyword evidence="4" id="KW-0547">Nucleotide-binding</keyword>
<evidence type="ECO:0000259" key="9">
    <source>
        <dbReference type="Pfam" id="PF18052"/>
    </source>
</evidence>
<feature type="signal peptide" evidence="7">
    <location>
        <begin position="1"/>
        <end position="19"/>
    </location>
</feature>
<dbReference type="PRINTS" id="PR00364">
    <property type="entry name" value="DISEASERSIST"/>
</dbReference>
<dbReference type="RefSeq" id="XP_071931828.1">
    <property type="nucleotide sequence ID" value="XM_072075727.1"/>
</dbReference>
<organism evidence="12 30">
    <name type="scientific">Coffea arabica</name>
    <name type="common">Arabian coffee</name>
    <dbReference type="NCBI Taxonomy" id="13443"/>
    <lineage>
        <taxon>Eukaryota</taxon>
        <taxon>Viridiplantae</taxon>
        <taxon>Streptophyta</taxon>
        <taxon>Embryophyta</taxon>
        <taxon>Tracheophyta</taxon>
        <taxon>Spermatophyta</taxon>
        <taxon>Magnoliopsida</taxon>
        <taxon>eudicotyledons</taxon>
        <taxon>Gunneridae</taxon>
        <taxon>Pentapetalae</taxon>
        <taxon>asterids</taxon>
        <taxon>lamiids</taxon>
        <taxon>Gentianales</taxon>
        <taxon>Rubiaceae</taxon>
        <taxon>Ixoroideae</taxon>
        <taxon>Gardenieae complex</taxon>
        <taxon>Bertiereae - Coffeeae clade</taxon>
        <taxon>Coffeeae</taxon>
        <taxon>Coffea</taxon>
    </lineage>
</organism>
<dbReference type="InterPro" id="IPR036388">
    <property type="entry name" value="WH-like_DNA-bd_sf"/>
</dbReference>
<dbReference type="RefSeq" id="XP_071931833.1">
    <property type="nucleotide sequence ID" value="XM_072075732.1"/>
</dbReference>
<dbReference type="RefSeq" id="XP_071931819.1">
    <property type="nucleotide sequence ID" value="XM_072075718.1"/>
</dbReference>
<dbReference type="RefSeq" id="XP_071931816.1">
    <property type="nucleotide sequence ID" value="XM_072075715.1"/>
</dbReference>
<dbReference type="RefSeq" id="XP_071931815.1">
    <property type="nucleotide sequence ID" value="XM_072075714.1"/>
</dbReference>
<evidence type="ECO:0000313" key="15">
    <source>
        <dbReference type="RefSeq" id="XP_071931816.1"/>
    </source>
</evidence>
<dbReference type="RefSeq" id="XP_071931824.1">
    <property type="nucleotide sequence ID" value="XM_072075723.1"/>
</dbReference>
<evidence type="ECO:0000313" key="14">
    <source>
        <dbReference type="RefSeq" id="XP_071931815.1"/>
    </source>
</evidence>
<dbReference type="Pfam" id="PF00931">
    <property type="entry name" value="NB-ARC"/>
    <property type="match status" value="1"/>
</dbReference>
<dbReference type="Pfam" id="PF23559">
    <property type="entry name" value="WHD_DRP"/>
    <property type="match status" value="1"/>
</dbReference>
<dbReference type="RefSeq" id="XP_071931831.1">
    <property type="nucleotide sequence ID" value="XM_072075730.1"/>
</dbReference>
<keyword evidence="12" id="KW-1185">Reference proteome</keyword>
<feature type="domain" description="Disease resistance N-terminal" evidence="9">
    <location>
        <begin position="10"/>
        <end position="100"/>
    </location>
</feature>
<dbReference type="SUPFAM" id="SSF52540">
    <property type="entry name" value="P-loop containing nucleoside triphosphate hydrolases"/>
    <property type="match status" value="1"/>
</dbReference>
<evidence type="ECO:0000256" key="1">
    <source>
        <dbReference type="ARBA" id="ARBA00008894"/>
    </source>
</evidence>
<gene>
    <name evidence="13 14 15 16 17 18 19 20 21 22 23 24 25 26 27 28 29 30 31" type="primary">LOC113724272</name>
</gene>
<evidence type="ECO:0000259" key="11">
    <source>
        <dbReference type="Pfam" id="PF25019"/>
    </source>
</evidence>
<evidence type="ECO:0000313" key="13">
    <source>
        <dbReference type="RefSeq" id="XP_071931814.1"/>
    </source>
</evidence>
<dbReference type="InterPro" id="IPR001611">
    <property type="entry name" value="Leu-rich_rpt"/>
</dbReference>
<dbReference type="RefSeq" id="XP_071931822.1">
    <property type="nucleotide sequence ID" value="XM_072075721.1"/>
</dbReference>
<dbReference type="PROSITE" id="PS51450">
    <property type="entry name" value="LRR"/>
    <property type="match status" value="1"/>
</dbReference>
<dbReference type="RefSeq" id="XP_071931830.1">
    <property type="nucleotide sequence ID" value="XM_072075729.1"/>
</dbReference>
<dbReference type="GeneID" id="113724272"/>
<comment type="similarity">
    <text evidence="1">Belongs to the disease resistance NB-LRR family.</text>
</comment>
<evidence type="ECO:0000313" key="16">
    <source>
        <dbReference type="RefSeq" id="XP_071931817.1"/>
    </source>
</evidence>
<keyword evidence="5" id="KW-0611">Plant defense</keyword>
<evidence type="ECO:0000313" key="31">
    <source>
        <dbReference type="RefSeq" id="XP_071931833.1"/>
    </source>
</evidence>
<dbReference type="RefSeq" id="XP_071931826.1">
    <property type="nucleotide sequence ID" value="XM_072075725.1"/>
</dbReference>
<dbReference type="InterPro" id="IPR027417">
    <property type="entry name" value="P-loop_NTPase"/>
</dbReference>
<evidence type="ECO:0000313" key="26">
    <source>
        <dbReference type="RefSeq" id="XP_071931828.1"/>
    </source>
</evidence>
<dbReference type="RefSeq" id="XP_071931814.1">
    <property type="nucleotide sequence ID" value="XM_072075713.1"/>
</dbReference>
<dbReference type="Gene3D" id="1.10.10.10">
    <property type="entry name" value="Winged helix-like DNA-binding domain superfamily/Winged helix DNA-binding domain"/>
    <property type="match status" value="1"/>
</dbReference>
<evidence type="ECO:0000313" key="18">
    <source>
        <dbReference type="RefSeq" id="XP_071931819.1"/>
    </source>
</evidence>
<feature type="domain" description="Disease resistance protein winged helix" evidence="10">
    <location>
        <begin position="428"/>
        <end position="494"/>
    </location>
</feature>
<reference evidence="13 14" key="1">
    <citation type="submission" date="2025-05" db="UniProtKB">
        <authorList>
            <consortium name="RefSeq"/>
        </authorList>
    </citation>
    <scope>IDENTIFICATION</scope>
    <source>
        <tissue evidence="13 14">Leaves</tissue>
    </source>
</reference>
<evidence type="ECO:0000313" key="25">
    <source>
        <dbReference type="RefSeq" id="XP_071931827.1"/>
    </source>
</evidence>
<keyword evidence="2" id="KW-0433">Leucine-rich repeat</keyword>
<evidence type="ECO:0000313" key="27">
    <source>
        <dbReference type="RefSeq" id="XP_071931829.1"/>
    </source>
</evidence>
<evidence type="ECO:0000313" key="24">
    <source>
        <dbReference type="RefSeq" id="XP_071931826.1"/>
    </source>
</evidence>
<dbReference type="RefSeq" id="XP_071931829.1">
    <property type="nucleotide sequence ID" value="XM_072075728.1"/>
</dbReference>
<evidence type="ECO:0000313" key="20">
    <source>
        <dbReference type="RefSeq" id="XP_071931822.1"/>
    </source>
</evidence>
<feature type="domain" description="R13L1/DRL21-like LRR repeat region" evidence="11">
    <location>
        <begin position="682"/>
        <end position="806"/>
    </location>
</feature>
<dbReference type="PANTHER" id="PTHR36766:SF51">
    <property type="entry name" value="DISEASE RESISTANCE RPP13-LIKE PROTEIN 1"/>
    <property type="match status" value="1"/>
</dbReference>
<dbReference type="SUPFAM" id="SSF52058">
    <property type="entry name" value="L domain-like"/>
    <property type="match status" value="2"/>
</dbReference>
<dbReference type="Pfam" id="PF25019">
    <property type="entry name" value="LRR_R13L1-DRL21"/>
    <property type="match status" value="1"/>
</dbReference>
<dbReference type="Gene3D" id="3.80.10.10">
    <property type="entry name" value="Ribonuclease Inhibitor"/>
    <property type="match status" value="3"/>
</dbReference>
<dbReference type="InterPro" id="IPR041118">
    <property type="entry name" value="Rx_N"/>
</dbReference>
<dbReference type="RefSeq" id="XP_071931818.1">
    <property type="nucleotide sequence ID" value="XM_072075717.1"/>
</dbReference>
<dbReference type="InterPro" id="IPR032675">
    <property type="entry name" value="LRR_dom_sf"/>
</dbReference>
<dbReference type="RefSeq" id="XP_071931827.1">
    <property type="nucleotide sequence ID" value="XM_072075726.1"/>
</dbReference>
<dbReference type="InterPro" id="IPR042197">
    <property type="entry name" value="Apaf_helical"/>
</dbReference>
<dbReference type="InterPro" id="IPR002182">
    <property type="entry name" value="NB-ARC"/>
</dbReference>
<evidence type="ECO:0000256" key="7">
    <source>
        <dbReference type="SAM" id="SignalP"/>
    </source>
</evidence>
<evidence type="ECO:0000256" key="6">
    <source>
        <dbReference type="ARBA" id="ARBA00022840"/>
    </source>
</evidence>
<keyword evidence="3" id="KW-0677">Repeat</keyword>
<dbReference type="RefSeq" id="XP_071931817.1">
    <property type="nucleotide sequence ID" value="XM_072075716.1"/>
</dbReference>
<dbReference type="InterPro" id="IPR056789">
    <property type="entry name" value="LRR_R13L1-DRL21"/>
</dbReference>
<dbReference type="PANTHER" id="PTHR36766">
    <property type="entry name" value="PLANT BROAD-SPECTRUM MILDEW RESISTANCE PROTEIN RPW8"/>
    <property type="match status" value="1"/>
</dbReference>
<evidence type="ECO:0000313" key="30">
    <source>
        <dbReference type="RefSeq" id="XP_071931832.1"/>
    </source>
</evidence>
<feature type="chain" id="PRO_5045027530" evidence="7">
    <location>
        <begin position="20"/>
        <end position="1282"/>
    </location>
</feature>
<evidence type="ECO:0000256" key="2">
    <source>
        <dbReference type="ARBA" id="ARBA00022614"/>
    </source>
</evidence>
<dbReference type="Gene3D" id="1.10.8.430">
    <property type="entry name" value="Helical domain of apoptotic protease-activating factors"/>
    <property type="match status" value="1"/>
</dbReference>
<keyword evidence="7" id="KW-0732">Signal</keyword>
<proteinExistence type="inferred from homology"/>
<evidence type="ECO:0000313" key="23">
    <source>
        <dbReference type="RefSeq" id="XP_071931825.1"/>
    </source>
</evidence>
<evidence type="ECO:0000313" key="28">
    <source>
        <dbReference type="RefSeq" id="XP_071931830.1"/>
    </source>
</evidence>